<evidence type="ECO:0000259" key="13">
    <source>
        <dbReference type="Pfam" id="PF02581"/>
    </source>
</evidence>
<comment type="catalytic activity">
    <reaction evidence="9 10 11">
        <text>2-[(2R,5Z)-2-carboxy-4-methylthiazol-5(2H)-ylidene]ethyl phosphate + 4-amino-2-methyl-5-(diphosphooxymethyl)pyrimidine + 2 H(+) = thiamine phosphate + CO2 + diphosphate</text>
        <dbReference type="Rhea" id="RHEA:47844"/>
        <dbReference type="ChEBI" id="CHEBI:15378"/>
        <dbReference type="ChEBI" id="CHEBI:16526"/>
        <dbReference type="ChEBI" id="CHEBI:33019"/>
        <dbReference type="ChEBI" id="CHEBI:37575"/>
        <dbReference type="ChEBI" id="CHEBI:57841"/>
        <dbReference type="ChEBI" id="CHEBI:62899"/>
        <dbReference type="EC" id="2.5.1.3"/>
    </reaction>
</comment>
<feature type="binding site" evidence="10">
    <location>
        <begin position="135"/>
        <end position="137"/>
    </location>
    <ligand>
        <name>2-[(2R,5Z)-2-carboxy-4-methylthiazol-5(2H)-ylidene]ethyl phosphate</name>
        <dbReference type="ChEBI" id="CHEBI:62899"/>
    </ligand>
</feature>
<comment type="catalytic activity">
    <reaction evidence="7 10 11">
        <text>4-methyl-5-(2-phosphooxyethyl)-thiazole + 4-amino-2-methyl-5-(diphosphooxymethyl)pyrimidine + H(+) = thiamine phosphate + diphosphate</text>
        <dbReference type="Rhea" id="RHEA:22328"/>
        <dbReference type="ChEBI" id="CHEBI:15378"/>
        <dbReference type="ChEBI" id="CHEBI:33019"/>
        <dbReference type="ChEBI" id="CHEBI:37575"/>
        <dbReference type="ChEBI" id="CHEBI:57841"/>
        <dbReference type="ChEBI" id="CHEBI:58296"/>
        <dbReference type="EC" id="2.5.1.3"/>
    </reaction>
</comment>
<comment type="similarity">
    <text evidence="10 11">Belongs to the thiamine-phosphate synthase family.</text>
</comment>
<sequence length="213" mass="22128">MSKVGFSLYLITDRHQTAGRNLLAVVEEALEGGVRAVQLREKDLPPRELLELARAMRALTGRYGAKLIINDRADIALAAGADGVHLGEASIPAAAARRILGPDRLIGVSCHGTEGALAAETSGADFITFGPVYPTPSKAAYGPAAGVKRLAETAKLLRIPVFALGGIKRENTSEAMAAGAAGVALISAIIAAGNPAEETRAFLSLLAQIRHTE</sequence>
<evidence type="ECO:0000256" key="10">
    <source>
        <dbReference type="HAMAP-Rule" id="MF_00097"/>
    </source>
</evidence>
<reference evidence="14" key="1">
    <citation type="journal article" date="2020" name="mSystems">
        <title>Genome- and Community-Level Interaction Insights into Carbon Utilization and Element Cycling Functions of Hydrothermarchaeota in Hydrothermal Sediment.</title>
        <authorList>
            <person name="Zhou Z."/>
            <person name="Liu Y."/>
            <person name="Xu W."/>
            <person name="Pan J."/>
            <person name="Luo Z.H."/>
            <person name="Li M."/>
        </authorList>
    </citation>
    <scope>NUCLEOTIDE SEQUENCE [LARGE SCALE GENOMIC DNA]</scope>
    <source>
        <strain evidence="14">SpSt-349</strain>
    </source>
</reference>
<evidence type="ECO:0000256" key="7">
    <source>
        <dbReference type="ARBA" id="ARBA00047334"/>
    </source>
</evidence>
<evidence type="ECO:0000256" key="1">
    <source>
        <dbReference type="ARBA" id="ARBA00003814"/>
    </source>
</evidence>
<comment type="catalytic activity">
    <reaction evidence="8 10 11">
        <text>2-(2-carboxy-4-methylthiazol-5-yl)ethyl phosphate + 4-amino-2-methyl-5-(diphosphooxymethyl)pyrimidine + 2 H(+) = thiamine phosphate + CO2 + diphosphate</text>
        <dbReference type="Rhea" id="RHEA:47848"/>
        <dbReference type="ChEBI" id="CHEBI:15378"/>
        <dbReference type="ChEBI" id="CHEBI:16526"/>
        <dbReference type="ChEBI" id="CHEBI:33019"/>
        <dbReference type="ChEBI" id="CHEBI:37575"/>
        <dbReference type="ChEBI" id="CHEBI:57841"/>
        <dbReference type="ChEBI" id="CHEBI:62890"/>
        <dbReference type="EC" id="2.5.1.3"/>
    </reaction>
</comment>
<feature type="domain" description="Thiamine phosphate synthase/TenI" evidence="13">
    <location>
        <begin position="8"/>
        <end position="189"/>
    </location>
</feature>
<dbReference type="NCBIfam" id="TIGR00693">
    <property type="entry name" value="thiE"/>
    <property type="match status" value="1"/>
</dbReference>
<dbReference type="SUPFAM" id="SSF51391">
    <property type="entry name" value="Thiamin phosphate synthase"/>
    <property type="match status" value="1"/>
</dbReference>
<dbReference type="InterPro" id="IPR034291">
    <property type="entry name" value="TMP_synthase"/>
</dbReference>
<gene>
    <name evidence="10 14" type="primary">thiE</name>
    <name evidence="14" type="ORF">ENQ87_10235</name>
</gene>
<dbReference type="UniPathway" id="UPA00060">
    <property type="reaction ID" value="UER00141"/>
</dbReference>
<keyword evidence="6 10" id="KW-0784">Thiamine biosynthesis</keyword>
<comment type="cofactor">
    <cofactor evidence="10">
        <name>Mg(2+)</name>
        <dbReference type="ChEBI" id="CHEBI:18420"/>
    </cofactor>
    <text evidence="10">Binds 1 Mg(2+) ion per subunit.</text>
</comment>
<protein>
    <recommendedName>
        <fullName evidence="10">Thiamine-phosphate synthase</fullName>
        <shortName evidence="10">TP synthase</shortName>
        <shortName evidence="10">TPS</shortName>
        <ecNumber evidence="10">2.5.1.3</ecNumber>
    </recommendedName>
    <alternativeName>
        <fullName evidence="10">Thiamine-phosphate pyrophosphorylase</fullName>
        <shortName evidence="10">TMP pyrophosphorylase</shortName>
        <shortName evidence="10">TMP-PPase</shortName>
    </alternativeName>
</protein>
<dbReference type="GO" id="GO:0004789">
    <property type="term" value="F:thiamine-phosphate diphosphorylase activity"/>
    <property type="evidence" value="ECO:0007669"/>
    <property type="project" value="UniProtKB-UniRule"/>
</dbReference>
<evidence type="ECO:0000256" key="12">
    <source>
        <dbReference type="RuleBase" id="RU004253"/>
    </source>
</evidence>
<evidence type="ECO:0000313" key="14">
    <source>
        <dbReference type="EMBL" id="HEN42735.1"/>
    </source>
</evidence>
<dbReference type="PANTHER" id="PTHR20857">
    <property type="entry name" value="THIAMINE-PHOSPHATE PYROPHOSPHORYLASE"/>
    <property type="match status" value="1"/>
</dbReference>
<feature type="binding site" evidence="10">
    <location>
        <begin position="186"/>
        <end position="187"/>
    </location>
    <ligand>
        <name>2-[(2R,5Z)-2-carboxy-4-methylthiazol-5(2H)-ylidene]ethyl phosphate</name>
        <dbReference type="ChEBI" id="CHEBI:62899"/>
    </ligand>
</feature>
<evidence type="ECO:0000256" key="6">
    <source>
        <dbReference type="ARBA" id="ARBA00022977"/>
    </source>
</evidence>
<dbReference type="HAMAP" id="MF_00097">
    <property type="entry name" value="TMP_synthase"/>
    <property type="match status" value="1"/>
</dbReference>
<dbReference type="Pfam" id="PF02581">
    <property type="entry name" value="TMP-TENI"/>
    <property type="match status" value="1"/>
</dbReference>
<feature type="binding site" evidence="10">
    <location>
        <begin position="38"/>
        <end position="42"/>
    </location>
    <ligand>
        <name>4-amino-2-methyl-5-(diphosphooxymethyl)pyrimidine</name>
        <dbReference type="ChEBI" id="CHEBI:57841"/>
    </ligand>
</feature>
<keyword evidence="3 10" id="KW-0808">Transferase</keyword>
<dbReference type="CDD" id="cd00564">
    <property type="entry name" value="TMP_TenI"/>
    <property type="match status" value="1"/>
</dbReference>
<dbReference type="InterPro" id="IPR022998">
    <property type="entry name" value="ThiamineP_synth_TenI"/>
</dbReference>
<evidence type="ECO:0000256" key="5">
    <source>
        <dbReference type="ARBA" id="ARBA00022842"/>
    </source>
</evidence>
<comment type="caution">
    <text evidence="10">Lacks conserved residue(s) required for the propagation of feature annotation.</text>
</comment>
<feature type="binding site" evidence="10">
    <location>
        <position position="138"/>
    </location>
    <ligand>
        <name>4-amino-2-methyl-5-(diphosphooxymethyl)pyrimidine</name>
        <dbReference type="ChEBI" id="CHEBI:57841"/>
    </ligand>
</feature>
<dbReference type="FunFam" id="3.20.20.70:FF:000096">
    <property type="entry name" value="Thiamine-phosphate synthase"/>
    <property type="match status" value="1"/>
</dbReference>
<evidence type="ECO:0000256" key="11">
    <source>
        <dbReference type="RuleBase" id="RU003826"/>
    </source>
</evidence>
<dbReference type="PANTHER" id="PTHR20857:SF15">
    <property type="entry name" value="THIAMINE-PHOSPHATE SYNTHASE"/>
    <property type="match status" value="1"/>
</dbReference>
<evidence type="ECO:0000256" key="3">
    <source>
        <dbReference type="ARBA" id="ARBA00022679"/>
    </source>
</evidence>
<dbReference type="GO" id="GO:0009228">
    <property type="term" value="P:thiamine biosynthetic process"/>
    <property type="evidence" value="ECO:0007669"/>
    <property type="project" value="UniProtKB-KW"/>
</dbReference>
<organism evidence="14">
    <name type="scientific">Geobacter metallireducens</name>
    <dbReference type="NCBI Taxonomy" id="28232"/>
    <lineage>
        <taxon>Bacteria</taxon>
        <taxon>Pseudomonadati</taxon>
        <taxon>Thermodesulfobacteriota</taxon>
        <taxon>Desulfuromonadia</taxon>
        <taxon>Geobacterales</taxon>
        <taxon>Geobacteraceae</taxon>
        <taxon>Geobacter</taxon>
    </lineage>
</organism>
<dbReference type="GO" id="GO:0005737">
    <property type="term" value="C:cytoplasm"/>
    <property type="evidence" value="ECO:0007669"/>
    <property type="project" value="TreeGrafter"/>
</dbReference>
<dbReference type="Gene3D" id="3.20.20.70">
    <property type="entry name" value="Aldolase class I"/>
    <property type="match status" value="1"/>
</dbReference>
<evidence type="ECO:0000256" key="4">
    <source>
        <dbReference type="ARBA" id="ARBA00022723"/>
    </source>
</evidence>
<dbReference type="EC" id="2.5.1.3" evidence="10"/>
<proteinExistence type="inferred from homology"/>
<dbReference type="InterPro" id="IPR013785">
    <property type="entry name" value="Aldolase_TIM"/>
</dbReference>
<dbReference type="EMBL" id="DSOV01000044">
    <property type="protein sequence ID" value="HEN42735.1"/>
    <property type="molecule type" value="Genomic_DNA"/>
</dbReference>
<feature type="binding site" evidence="10">
    <location>
        <position position="71"/>
    </location>
    <ligand>
        <name>Mg(2+)</name>
        <dbReference type="ChEBI" id="CHEBI:18420"/>
    </ligand>
</feature>
<feature type="binding site" evidence="10">
    <location>
        <position position="70"/>
    </location>
    <ligand>
        <name>4-amino-2-methyl-5-(diphosphooxymethyl)pyrimidine</name>
        <dbReference type="ChEBI" id="CHEBI:57841"/>
    </ligand>
</feature>
<dbReference type="AlphaFoldDB" id="A0A831UDL0"/>
<keyword evidence="4 10" id="KW-0479">Metal-binding</keyword>
<comment type="pathway">
    <text evidence="2 10 12">Cofactor biosynthesis; thiamine diphosphate biosynthesis; thiamine phosphate from 4-amino-2-methyl-5-diphosphomethylpyrimidine and 4-methyl-5-(2-phosphoethyl)-thiazole: step 1/1.</text>
</comment>
<evidence type="ECO:0000256" key="2">
    <source>
        <dbReference type="ARBA" id="ARBA00005165"/>
    </source>
</evidence>
<feature type="binding site" evidence="10">
    <location>
        <position position="109"/>
    </location>
    <ligand>
        <name>4-amino-2-methyl-5-(diphosphooxymethyl)pyrimidine</name>
        <dbReference type="ChEBI" id="CHEBI:57841"/>
    </ligand>
</feature>
<dbReference type="GO" id="GO:0009229">
    <property type="term" value="P:thiamine diphosphate biosynthetic process"/>
    <property type="evidence" value="ECO:0007669"/>
    <property type="project" value="UniProtKB-UniRule"/>
</dbReference>
<evidence type="ECO:0000256" key="8">
    <source>
        <dbReference type="ARBA" id="ARBA00047851"/>
    </source>
</evidence>
<comment type="function">
    <text evidence="1 10">Condenses 4-methyl-5-(beta-hydroxyethyl)thiazole monophosphate (THZ-P) and 2-methyl-4-amino-5-hydroxymethyl pyrimidine pyrophosphate (HMP-PP) to form thiamine monophosphate (TMP).</text>
</comment>
<name>A0A831UDL0_GEOME</name>
<accession>A0A831UDL0</accession>
<keyword evidence="5 10" id="KW-0460">Magnesium</keyword>
<dbReference type="InterPro" id="IPR036206">
    <property type="entry name" value="ThiamineP_synth_sf"/>
</dbReference>
<comment type="caution">
    <text evidence="14">The sequence shown here is derived from an EMBL/GenBank/DDBJ whole genome shotgun (WGS) entry which is preliminary data.</text>
</comment>
<feature type="binding site" evidence="10">
    <location>
        <position position="166"/>
    </location>
    <ligand>
        <name>2-[(2R,5Z)-2-carboxy-4-methylthiazol-5(2H)-ylidene]ethyl phosphate</name>
        <dbReference type="ChEBI" id="CHEBI:62899"/>
    </ligand>
</feature>
<dbReference type="GO" id="GO:0000287">
    <property type="term" value="F:magnesium ion binding"/>
    <property type="evidence" value="ECO:0007669"/>
    <property type="project" value="UniProtKB-UniRule"/>
</dbReference>
<evidence type="ECO:0000256" key="9">
    <source>
        <dbReference type="ARBA" id="ARBA00047883"/>
    </source>
</evidence>